<feature type="transmembrane region" description="Helical" evidence="1">
    <location>
        <begin position="111"/>
        <end position="134"/>
    </location>
</feature>
<feature type="transmembrane region" description="Helical" evidence="1">
    <location>
        <begin position="140"/>
        <end position="160"/>
    </location>
</feature>
<dbReference type="OrthoDB" id="6621855at2759"/>
<dbReference type="RefSeq" id="NP_001191925.1">
    <property type="nucleotide sequence ID" value="NM_001204996.1"/>
</dbReference>
<evidence type="ECO:0000256" key="1">
    <source>
        <dbReference type="SAM" id="Phobius"/>
    </source>
</evidence>
<dbReference type="AlphaFoldDB" id="A0A8R1XKL5"/>
<reference evidence="2" key="2">
    <citation type="submission" date="2022-06" db="UniProtKB">
        <authorList>
            <consortium name="EnsemblMetazoa"/>
        </authorList>
    </citation>
    <scope>IDENTIFICATION</scope>
</reference>
<protein>
    <submittedName>
        <fullName evidence="2">Uncharacterized protein</fullName>
    </submittedName>
</protein>
<feature type="transmembrane region" description="Helical" evidence="1">
    <location>
        <begin position="80"/>
        <end position="99"/>
    </location>
</feature>
<evidence type="ECO:0000313" key="3">
    <source>
        <dbReference type="Proteomes" id="UP000007819"/>
    </source>
</evidence>
<evidence type="ECO:0000313" key="2">
    <source>
        <dbReference type="EnsemblMetazoa" id="NP_001191925.1"/>
    </source>
</evidence>
<name>A0A8R1XKL5_ACYPI</name>
<dbReference type="Proteomes" id="UP000007819">
    <property type="component" value="Chromosome A1"/>
</dbReference>
<dbReference type="EnsemblMetazoa" id="NM_001204996.1">
    <property type="protein sequence ID" value="NP_001191925.1"/>
    <property type="gene ID" value="LOC100534631"/>
</dbReference>
<dbReference type="KEGG" id="api:100534631"/>
<feature type="transmembrane region" description="Helical" evidence="1">
    <location>
        <begin position="20"/>
        <end position="40"/>
    </location>
</feature>
<proteinExistence type="predicted"/>
<organism evidence="2 3">
    <name type="scientific">Acyrthosiphon pisum</name>
    <name type="common">Pea aphid</name>
    <dbReference type="NCBI Taxonomy" id="7029"/>
    <lineage>
        <taxon>Eukaryota</taxon>
        <taxon>Metazoa</taxon>
        <taxon>Ecdysozoa</taxon>
        <taxon>Arthropoda</taxon>
        <taxon>Hexapoda</taxon>
        <taxon>Insecta</taxon>
        <taxon>Pterygota</taxon>
        <taxon>Neoptera</taxon>
        <taxon>Paraneoptera</taxon>
        <taxon>Hemiptera</taxon>
        <taxon>Sternorrhyncha</taxon>
        <taxon>Aphidomorpha</taxon>
        <taxon>Aphidoidea</taxon>
        <taxon>Aphididae</taxon>
        <taxon>Macrosiphini</taxon>
        <taxon>Acyrthosiphon</taxon>
    </lineage>
</organism>
<reference evidence="3" key="1">
    <citation type="submission" date="2010-06" db="EMBL/GenBank/DDBJ databases">
        <authorList>
            <person name="Jiang H."/>
            <person name="Abraham K."/>
            <person name="Ali S."/>
            <person name="Alsbrooks S.L."/>
            <person name="Anim B.N."/>
            <person name="Anosike U.S."/>
            <person name="Attaway T."/>
            <person name="Bandaranaike D.P."/>
            <person name="Battles P.K."/>
            <person name="Bell S.N."/>
            <person name="Bell A.V."/>
            <person name="Beltran B."/>
            <person name="Bickham C."/>
            <person name="Bustamante Y."/>
            <person name="Caleb T."/>
            <person name="Canada A."/>
            <person name="Cardenas V."/>
            <person name="Carter K."/>
            <person name="Chacko J."/>
            <person name="Chandrabose M.N."/>
            <person name="Chavez D."/>
            <person name="Chavez A."/>
            <person name="Chen L."/>
            <person name="Chu H.-S."/>
            <person name="Claassen K.J."/>
            <person name="Cockrell R."/>
            <person name="Collins M."/>
            <person name="Cooper J.A."/>
            <person name="Cree A."/>
            <person name="Curry S.M."/>
            <person name="Da Y."/>
            <person name="Dao M.D."/>
            <person name="Das B."/>
            <person name="Davila M.-L."/>
            <person name="Davy-Carroll L."/>
            <person name="Denson S."/>
            <person name="Dinh H."/>
            <person name="Ebong V.E."/>
            <person name="Edwards J.R."/>
            <person name="Egan A."/>
            <person name="El-Daye J."/>
            <person name="Escobedo L."/>
            <person name="Fernandez S."/>
            <person name="Fernando P.R."/>
            <person name="Flagg N."/>
            <person name="Forbes L.D."/>
            <person name="Fowler R.G."/>
            <person name="Fu Q."/>
            <person name="Gabisi R.A."/>
            <person name="Ganer J."/>
            <person name="Garbino Pronczuk A."/>
            <person name="Garcia R.M."/>
            <person name="Garner T."/>
            <person name="Garrett T.E."/>
            <person name="Gonzalez D.A."/>
            <person name="Hamid H."/>
            <person name="Hawkins E.S."/>
            <person name="Hirani K."/>
            <person name="Hogues M.E."/>
            <person name="Hollins B."/>
            <person name="Hsiao C.-H."/>
            <person name="Jabil R."/>
            <person name="James M.L."/>
            <person name="Jhangiani S.N."/>
            <person name="Johnson B."/>
            <person name="Johnson Q."/>
            <person name="Joshi V."/>
            <person name="Kalu J.B."/>
            <person name="Kam C."/>
            <person name="Kashfia A."/>
            <person name="Keebler J."/>
            <person name="Kisamo H."/>
            <person name="Kovar C.L."/>
            <person name="Lago L.A."/>
            <person name="Lai C.-Y."/>
            <person name="Laidlaw J."/>
            <person name="Lara F."/>
            <person name="Le T.-K."/>
            <person name="Lee S.L."/>
            <person name="Legall F.H."/>
            <person name="Lemon S.J."/>
            <person name="Lewis L.R."/>
            <person name="Li B."/>
            <person name="Liu Y."/>
            <person name="Liu Y.-S."/>
            <person name="Lopez J."/>
            <person name="Lozado R.J."/>
            <person name="Lu J."/>
            <person name="Madu R.C."/>
            <person name="Maheshwari M."/>
            <person name="Maheshwari R."/>
            <person name="Malloy K."/>
            <person name="Martinez E."/>
            <person name="Mathew T."/>
            <person name="Mercado I.C."/>
            <person name="Mercado C."/>
            <person name="Meyer B."/>
            <person name="Montgomery K."/>
            <person name="Morgan M.B."/>
            <person name="Munidasa M."/>
            <person name="Nazareth L.V."/>
            <person name="Nelson J."/>
            <person name="Ng B.M."/>
            <person name="Nguyen N.B."/>
            <person name="Nguyen P.Q."/>
            <person name="Nguyen T."/>
            <person name="Obregon M."/>
            <person name="Okwuonu G.O."/>
            <person name="Onwere C.G."/>
            <person name="Orozco G."/>
            <person name="Parra A."/>
            <person name="Patel S."/>
            <person name="Patil S."/>
            <person name="Perez A."/>
            <person name="Perez Y."/>
            <person name="Pham C."/>
            <person name="Primus E.L."/>
            <person name="Pu L.-L."/>
            <person name="Puazo M."/>
            <person name="Qin X."/>
            <person name="Quiroz J.B."/>
            <person name="Reese J."/>
            <person name="Richards S."/>
            <person name="Rives C.M."/>
            <person name="Robberts R."/>
            <person name="Ruiz S.J."/>
            <person name="Ruiz M.J."/>
            <person name="Santibanez J."/>
            <person name="Schneider B.W."/>
            <person name="Sisson I."/>
            <person name="Smith M."/>
            <person name="Sodergren E."/>
            <person name="Song X.-Z."/>
            <person name="Song B.B."/>
            <person name="Summersgill H."/>
            <person name="Thelus R."/>
            <person name="Thornton R.D."/>
            <person name="Trejos Z.Y."/>
            <person name="Usmani K."/>
            <person name="Vattathil S."/>
            <person name="Villasana D."/>
            <person name="Walker D.L."/>
            <person name="Wang S."/>
            <person name="Wang K."/>
            <person name="White C.S."/>
            <person name="Williams A.C."/>
            <person name="Williamson J."/>
            <person name="Wilson K."/>
            <person name="Woghiren I.O."/>
            <person name="Woodworth J.R."/>
            <person name="Worley K.C."/>
            <person name="Wright R.A."/>
            <person name="Wu W."/>
            <person name="Young L."/>
            <person name="Zhang L."/>
            <person name="Zhang J."/>
            <person name="Zhu Y."/>
            <person name="Muzny D.M."/>
            <person name="Weinstock G."/>
            <person name="Gibbs R.A."/>
        </authorList>
    </citation>
    <scope>NUCLEOTIDE SEQUENCE [LARGE SCALE GENOMIC DNA]</scope>
    <source>
        <strain evidence="3">LSR1</strain>
    </source>
</reference>
<accession>A0A8R1XKL5</accession>
<keyword evidence="1" id="KW-0812">Transmembrane</keyword>
<sequence length="219" mass="24732">MAETPCFFGLTTVRVGTRVVAYLQFWSQLFIVMLLMFKYFNHWLDTDASPTTANTNATAANETAATSTAMKYYSELDFDISIFSQLSGSLLVIYTSYYLRIATYTHNLMYINFWMIVNSLNFVTSVAFIIFAAWRIGKCAIFLTGLIGCFAKAYKLYVVYQFYTDETLPVAVNDSQNPASNGVQSLPRNHAAVEIRTETISANDHRRSTLDIKNITQTA</sequence>
<dbReference type="GeneID" id="100534631"/>
<keyword evidence="1" id="KW-0472">Membrane</keyword>
<keyword evidence="1" id="KW-1133">Transmembrane helix</keyword>
<keyword evidence="3" id="KW-1185">Reference proteome</keyword>